<dbReference type="Gene3D" id="3.40.50.1000">
    <property type="entry name" value="HAD superfamily/HAD-like"/>
    <property type="match status" value="1"/>
</dbReference>
<dbReference type="AlphaFoldDB" id="H5UTH0"/>
<keyword evidence="2" id="KW-1185">Reference proteome</keyword>
<dbReference type="PANTHER" id="PTHR18901">
    <property type="entry name" value="2-DEOXYGLUCOSE-6-PHOSPHATE PHOSPHATASE 2"/>
    <property type="match status" value="1"/>
</dbReference>
<dbReference type="Proteomes" id="UP000004367">
    <property type="component" value="Unassembled WGS sequence"/>
</dbReference>
<dbReference type="InterPro" id="IPR023214">
    <property type="entry name" value="HAD_sf"/>
</dbReference>
<dbReference type="NCBIfam" id="TIGR01509">
    <property type="entry name" value="HAD-SF-IA-v3"/>
    <property type="match status" value="1"/>
</dbReference>
<dbReference type="RefSeq" id="WP_009482926.1">
    <property type="nucleotide sequence ID" value="NZ_BAFE01000073.1"/>
</dbReference>
<name>H5UTH0_9MICO</name>
<dbReference type="EMBL" id="BAFE01000073">
    <property type="protein sequence ID" value="GAB49028.1"/>
    <property type="molecule type" value="Genomic_DNA"/>
</dbReference>
<dbReference type="eggNOG" id="COG0637">
    <property type="taxonomic scope" value="Bacteria"/>
</dbReference>
<keyword evidence="1" id="KW-0378">Hydrolase</keyword>
<dbReference type="InterPro" id="IPR041492">
    <property type="entry name" value="HAD_2"/>
</dbReference>
<accession>H5UTH0</accession>
<dbReference type="Gene3D" id="1.10.150.240">
    <property type="entry name" value="Putative phosphatase, domain 2"/>
    <property type="match status" value="1"/>
</dbReference>
<gene>
    <name evidence="1" type="ORF">MOPEL_096_00350</name>
</gene>
<dbReference type="CDD" id="cd07505">
    <property type="entry name" value="HAD_BPGM-like"/>
    <property type="match status" value="1"/>
</dbReference>
<dbReference type="SUPFAM" id="SSF56784">
    <property type="entry name" value="HAD-like"/>
    <property type="match status" value="1"/>
</dbReference>
<comment type="caution">
    <text evidence="1">The sequence shown here is derived from an EMBL/GenBank/DDBJ whole genome shotgun (WGS) entry which is preliminary data.</text>
</comment>
<organism evidence="1 2">
    <name type="scientific">Mobilicoccus pelagius NBRC 104925</name>
    <dbReference type="NCBI Taxonomy" id="1089455"/>
    <lineage>
        <taxon>Bacteria</taxon>
        <taxon>Bacillati</taxon>
        <taxon>Actinomycetota</taxon>
        <taxon>Actinomycetes</taxon>
        <taxon>Micrococcales</taxon>
        <taxon>Dermatophilaceae</taxon>
        <taxon>Mobilicoccus</taxon>
    </lineage>
</organism>
<dbReference type="InterPro" id="IPR006439">
    <property type="entry name" value="HAD-SF_hydro_IA"/>
</dbReference>
<dbReference type="SFLD" id="SFLDS00003">
    <property type="entry name" value="Haloacid_Dehalogenase"/>
    <property type="match status" value="1"/>
</dbReference>
<evidence type="ECO:0000313" key="2">
    <source>
        <dbReference type="Proteomes" id="UP000004367"/>
    </source>
</evidence>
<evidence type="ECO:0000313" key="1">
    <source>
        <dbReference type="EMBL" id="GAB49028.1"/>
    </source>
</evidence>
<dbReference type="STRING" id="1089455.MOPEL_096_00350"/>
<dbReference type="InterPro" id="IPR023198">
    <property type="entry name" value="PGP-like_dom2"/>
</dbReference>
<dbReference type="GO" id="GO:0016787">
    <property type="term" value="F:hydrolase activity"/>
    <property type="evidence" value="ECO:0007669"/>
    <property type="project" value="UniProtKB-KW"/>
</dbReference>
<proteinExistence type="predicted"/>
<dbReference type="PANTHER" id="PTHR18901:SF38">
    <property type="entry name" value="PSEUDOURIDINE-5'-PHOSPHATASE"/>
    <property type="match status" value="1"/>
</dbReference>
<sequence>MDDATTPAPDTARRLPAAVLWDMDGTLIDTEPSWARHETALVESFGGTWTHDDMLACVGNPLEVSARYIRETTPVDLPEREITVRMQAGVMADMRDRMPWRPRAAELLAALGKAGVPCALVTMSWRPMVDVLLEALPEGTFATVVTGDVVERGKPDPEAYLTAIAELGVEAAECVALEDSRSGVGAALASGARTVAVPHLVEIPDAPGLAKVPTLAGVAPGDLWRLSQA</sequence>
<dbReference type="InterPro" id="IPR036412">
    <property type="entry name" value="HAD-like_sf"/>
</dbReference>
<protein>
    <submittedName>
        <fullName evidence="1">Putative hydrolase</fullName>
    </submittedName>
</protein>
<dbReference type="SFLD" id="SFLDG01129">
    <property type="entry name" value="C1.5:_HAD__Beta-PGM__Phosphata"/>
    <property type="match status" value="1"/>
</dbReference>
<dbReference type="Pfam" id="PF13419">
    <property type="entry name" value="HAD_2"/>
    <property type="match status" value="1"/>
</dbReference>
<reference evidence="1 2" key="1">
    <citation type="submission" date="2012-02" db="EMBL/GenBank/DDBJ databases">
        <title>Whole genome shotgun sequence of Mobilicoccus pelagius NBRC 104925.</title>
        <authorList>
            <person name="Yoshida Y."/>
            <person name="Hosoyama A."/>
            <person name="Tsuchikane K."/>
            <person name="Katsumata H."/>
            <person name="Yamazaki S."/>
            <person name="Fujita N."/>
        </authorList>
    </citation>
    <scope>NUCLEOTIDE SEQUENCE [LARGE SCALE GENOMIC DNA]</scope>
    <source>
        <strain evidence="1 2">NBRC 104925</strain>
    </source>
</reference>